<dbReference type="PANTHER" id="PTHR11638:SF18">
    <property type="entry name" value="HEAT SHOCK PROTEIN 104"/>
    <property type="match status" value="1"/>
</dbReference>
<dbReference type="Proteomes" id="UP000249913">
    <property type="component" value="Unassembled WGS sequence"/>
</dbReference>
<sequence>MLLICVINKQNLKKQYEEAKNEWKNAQNGMSTSLSEEDIAEVIAGWTGIPLTKINETESEKLLSLEDTLHERVIGQKDALIQSVKR</sequence>
<name>A0A2X2JU81_STAAU</name>
<dbReference type="InterPro" id="IPR027417">
    <property type="entry name" value="P-loop_NTPase"/>
</dbReference>
<keyword evidence="2 4" id="KW-0067">ATP-binding</keyword>
<accession>A0A2X2JU81</accession>
<dbReference type="EMBL" id="UAUX01000006">
    <property type="protein sequence ID" value="SPZ97747.1"/>
    <property type="molecule type" value="Genomic_DNA"/>
</dbReference>
<evidence type="ECO:0000313" key="4">
    <source>
        <dbReference type="EMBL" id="SPZ97747.1"/>
    </source>
</evidence>
<feature type="coiled-coil region" evidence="3">
    <location>
        <begin position="2"/>
        <end position="29"/>
    </location>
</feature>
<dbReference type="GO" id="GO:0016887">
    <property type="term" value="F:ATP hydrolysis activity"/>
    <property type="evidence" value="ECO:0007669"/>
    <property type="project" value="TreeGrafter"/>
</dbReference>
<evidence type="ECO:0000313" key="5">
    <source>
        <dbReference type="Proteomes" id="UP000249913"/>
    </source>
</evidence>
<dbReference type="GO" id="GO:0005524">
    <property type="term" value="F:ATP binding"/>
    <property type="evidence" value="ECO:0007669"/>
    <property type="project" value="UniProtKB-KW"/>
</dbReference>
<proteinExistence type="predicted"/>
<evidence type="ECO:0000256" key="1">
    <source>
        <dbReference type="ARBA" id="ARBA00022741"/>
    </source>
</evidence>
<keyword evidence="1" id="KW-0547">Nucleotide-binding</keyword>
<reference evidence="4 5" key="1">
    <citation type="submission" date="2018-06" db="EMBL/GenBank/DDBJ databases">
        <authorList>
            <consortium name="Pathogen Informatics"/>
            <person name="Doyle S."/>
        </authorList>
    </citation>
    <scope>NUCLEOTIDE SEQUENCE [LARGE SCALE GENOMIC DNA]</scope>
    <source>
        <strain evidence="4 5">NCTC7878</strain>
    </source>
</reference>
<dbReference type="InterPro" id="IPR050130">
    <property type="entry name" value="ClpA_ClpB"/>
</dbReference>
<evidence type="ECO:0000256" key="3">
    <source>
        <dbReference type="SAM" id="Coils"/>
    </source>
</evidence>
<dbReference type="GO" id="GO:0005737">
    <property type="term" value="C:cytoplasm"/>
    <property type="evidence" value="ECO:0007669"/>
    <property type="project" value="TreeGrafter"/>
</dbReference>
<dbReference type="GO" id="GO:0034605">
    <property type="term" value="P:cellular response to heat"/>
    <property type="evidence" value="ECO:0007669"/>
    <property type="project" value="TreeGrafter"/>
</dbReference>
<dbReference type="PANTHER" id="PTHR11638">
    <property type="entry name" value="ATP-DEPENDENT CLP PROTEASE"/>
    <property type="match status" value="1"/>
</dbReference>
<gene>
    <name evidence="4" type="primary">clpC_5</name>
    <name evidence="4" type="ORF">NCTC7878_01135</name>
</gene>
<protein>
    <submittedName>
        <fullName evidence="4">Endopeptidase Clp ATP-binding subunit C</fullName>
    </submittedName>
</protein>
<dbReference type="Gene3D" id="3.40.50.300">
    <property type="entry name" value="P-loop containing nucleotide triphosphate hydrolases"/>
    <property type="match status" value="1"/>
</dbReference>
<evidence type="ECO:0000256" key="2">
    <source>
        <dbReference type="ARBA" id="ARBA00022840"/>
    </source>
</evidence>
<keyword evidence="3" id="KW-0175">Coiled coil</keyword>
<organism evidence="4 5">
    <name type="scientific">Staphylococcus aureus</name>
    <dbReference type="NCBI Taxonomy" id="1280"/>
    <lineage>
        <taxon>Bacteria</taxon>
        <taxon>Bacillati</taxon>
        <taxon>Bacillota</taxon>
        <taxon>Bacilli</taxon>
        <taxon>Bacillales</taxon>
        <taxon>Staphylococcaceae</taxon>
        <taxon>Staphylococcus</taxon>
    </lineage>
</organism>
<dbReference type="AlphaFoldDB" id="A0A2X2JU81"/>